<gene>
    <name evidence="1" type="ORF">LCGC14_2474760</name>
</gene>
<dbReference type="AlphaFoldDB" id="A0A0F9B979"/>
<name>A0A0F9B979_9ZZZZ</name>
<comment type="caution">
    <text evidence="1">The sequence shown here is derived from an EMBL/GenBank/DDBJ whole genome shotgun (WGS) entry which is preliminary data.</text>
</comment>
<organism evidence="1">
    <name type="scientific">marine sediment metagenome</name>
    <dbReference type="NCBI Taxonomy" id="412755"/>
    <lineage>
        <taxon>unclassified sequences</taxon>
        <taxon>metagenomes</taxon>
        <taxon>ecological metagenomes</taxon>
    </lineage>
</organism>
<proteinExistence type="predicted"/>
<evidence type="ECO:0000313" key="1">
    <source>
        <dbReference type="EMBL" id="KKL18514.1"/>
    </source>
</evidence>
<feature type="non-terminal residue" evidence="1">
    <location>
        <position position="1"/>
    </location>
</feature>
<feature type="non-terminal residue" evidence="1">
    <location>
        <position position="507"/>
    </location>
</feature>
<dbReference type="EMBL" id="LAZR01038841">
    <property type="protein sequence ID" value="KKL18514.1"/>
    <property type="molecule type" value="Genomic_DNA"/>
</dbReference>
<evidence type="ECO:0008006" key="2">
    <source>
        <dbReference type="Google" id="ProtNLM"/>
    </source>
</evidence>
<reference evidence="1" key="1">
    <citation type="journal article" date="2015" name="Nature">
        <title>Complex archaea that bridge the gap between prokaryotes and eukaryotes.</title>
        <authorList>
            <person name="Spang A."/>
            <person name="Saw J.H."/>
            <person name="Jorgensen S.L."/>
            <person name="Zaremba-Niedzwiedzka K."/>
            <person name="Martijn J."/>
            <person name="Lind A.E."/>
            <person name="van Eijk R."/>
            <person name="Schleper C."/>
            <person name="Guy L."/>
            <person name="Ettema T.J."/>
        </authorList>
    </citation>
    <scope>NUCLEOTIDE SEQUENCE</scope>
</reference>
<accession>A0A0F9B979</accession>
<sequence>IKPISEYEDLVRRWDELKREQQEVANKLDADDLKIQSQSIEDIAETPTTASTMSDKELIRFIQNTEKQQASFIDEPIDAKSMEHRGRLTQAYDEAEIRGLDVTQQVSEKTPRKGFFGQSIEGGAAAATIAPTTPRGPGLTGLDKLGNILTRARQAVFKTGVTRNEIATPLMKDFTKTVRLTKNRGNLIERFGNQLKNNLGADPDTGIISSLNGQDVPPATIQDIAQNFSKYKKFLTSEQIETFDRLRRDMDAFLEQLQDAGIEFDTIKFRDPEGFYLPRNVADNGKELKPQVRVANRPLGGATAGFEKPRQMPTMVSGIKAGFSYPSFNEALTKYVDSVAIRVAEKNLGKAVLKLKAPGARGRVSLFGTRDVDIPAEVSDVINSEIAKIKGIVGSEEGNLFTQINNNLRGMMAAGDASRGGIQSIPFMADNPKLALASFRAAFRTLTNPDAMAEFVKNFDERALREVVPTSDRWVSSGLEFSRASGTGTDIGGLSNIIEQKTGPFGS</sequence>
<protein>
    <recommendedName>
        <fullName evidence="2">Large polyvalent protein associated domain-containing protein</fullName>
    </recommendedName>
</protein>